<dbReference type="PROSITE" id="PS50928">
    <property type="entry name" value="ABC_TM1"/>
    <property type="match status" value="1"/>
</dbReference>
<dbReference type="GO" id="GO:0015833">
    <property type="term" value="P:peptide transport"/>
    <property type="evidence" value="ECO:0007669"/>
    <property type="project" value="UniProtKB-KW"/>
</dbReference>
<evidence type="ECO:0000256" key="6">
    <source>
        <dbReference type="ARBA" id="ARBA00022856"/>
    </source>
</evidence>
<dbReference type="Pfam" id="PF00528">
    <property type="entry name" value="BPD_transp_1"/>
    <property type="match status" value="1"/>
</dbReference>
<dbReference type="GO" id="GO:0015031">
    <property type="term" value="P:protein transport"/>
    <property type="evidence" value="ECO:0007669"/>
    <property type="project" value="UniProtKB-KW"/>
</dbReference>
<dbReference type="Gene3D" id="1.10.3720.10">
    <property type="entry name" value="MetI-like"/>
    <property type="match status" value="1"/>
</dbReference>
<comment type="subcellular location">
    <subcellularLocation>
        <location evidence="1">Cell inner membrane</location>
        <topology evidence="1">Multi-pass membrane protein</topology>
    </subcellularLocation>
    <subcellularLocation>
        <location evidence="12">Cell membrane</location>
        <topology evidence="12">Multi-pass membrane protein</topology>
    </subcellularLocation>
</comment>
<comment type="caution">
    <text evidence="15">The sequence shown here is derived from an EMBL/GenBank/DDBJ whole genome shotgun (WGS) entry which is preliminary data.</text>
</comment>
<comment type="similarity">
    <text evidence="10">Belongs to the binding-protein-dependent transport system permease family. OppBC subfamily.</text>
</comment>
<evidence type="ECO:0000256" key="12">
    <source>
        <dbReference type="RuleBase" id="RU363032"/>
    </source>
</evidence>
<feature type="region of interest" description="Disordered" evidence="13">
    <location>
        <begin position="1"/>
        <end position="24"/>
    </location>
</feature>
<evidence type="ECO:0000313" key="16">
    <source>
        <dbReference type="Proteomes" id="UP000432089"/>
    </source>
</evidence>
<dbReference type="Proteomes" id="UP000432089">
    <property type="component" value="Unassembled WGS sequence"/>
</dbReference>
<evidence type="ECO:0000256" key="9">
    <source>
        <dbReference type="ARBA" id="ARBA00023136"/>
    </source>
</evidence>
<evidence type="ECO:0000256" key="11">
    <source>
        <dbReference type="ARBA" id="ARBA00072251"/>
    </source>
</evidence>
<dbReference type="InterPro" id="IPR050366">
    <property type="entry name" value="BP-dependent_transpt_permease"/>
</dbReference>
<dbReference type="Pfam" id="PF12911">
    <property type="entry name" value="OppC_N"/>
    <property type="match status" value="1"/>
</dbReference>
<dbReference type="RefSeq" id="WP_150970465.1">
    <property type="nucleotide sequence ID" value="NZ_VZDO01000010.1"/>
</dbReference>
<feature type="transmembrane region" description="Helical" evidence="12">
    <location>
        <begin position="192"/>
        <end position="214"/>
    </location>
</feature>
<keyword evidence="4" id="KW-0997">Cell inner membrane</keyword>
<evidence type="ECO:0000256" key="13">
    <source>
        <dbReference type="SAM" id="MobiDB-lite"/>
    </source>
</evidence>
<dbReference type="CDD" id="cd06261">
    <property type="entry name" value="TM_PBP2"/>
    <property type="match status" value="1"/>
</dbReference>
<reference evidence="15 16" key="1">
    <citation type="submission" date="2019-09" db="EMBL/GenBank/DDBJ databases">
        <title>YIM 132180 draft genome.</title>
        <authorList>
            <person name="Zhang K."/>
        </authorList>
    </citation>
    <scope>NUCLEOTIDE SEQUENCE [LARGE SCALE GENOMIC DNA]</scope>
    <source>
        <strain evidence="15 16">YIM 132180</strain>
    </source>
</reference>
<sequence>MTDFASLAPAPDPGPLPGETHLPHGAEAAGRSLFRLAMRRLARNRAAMGGLVVLVAVTLFSFLGPYFISHGYDQIFTSYVSVPPSFEPRPTAERLEQAMADAAKRARAGVEGFAVDGNRFTATLLSPDRPLDPRTTRYIDRAEEFDDTTVAGTEDDGRKLRIAGTVQRERFVFGTDSSGRDLLPRVMVGGRISLTVGVLASLVSLLVGVSYGAISGYVGGRTDNVMMRFVEILYSLPFVFMVIMLVVFFGRSFVLIFLVIGLTEWLDMARIVRGQTLSLKRREFVAAAQAMGLTDWQIIRRHVIPNTIGPVVVFITVVVPKVILLESFLSFLGLGVQAPLTSWGALIADGTTTMQAAPWMLIIPACFFVVTLFSLNFLGDGLRDALDPKDR</sequence>
<dbReference type="AlphaFoldDB" id="A0A7V7PNL8"/>
<organism evidence="15 16">
    <name type="scientific">Plantimonas leprariae</name>
    <dbReference type="NCBI Taxonomy" id="2615207"/>
    <lineage>
        <taxon>Bacteria</taxon>
        <taxon>Pseudomonadati</taxon>
        <taxon>Pseudomonadota</taxon>
        <taxon>Alphaproteobacteria</taxon>
        <taxon>Hyphomicrobiales</taxon>
        <taxon>Aurantimonadaceae</taxon>
        <taxon>Plantimonas</taxon>
    </lineage>
</organism>
<evidence type="ECO:0000256" key="8">
    <source>
        <dbReference type="ARBA" id="ARBA00022989"/>
    </source>
</evidence>
<keyword evidence="16" id="KW-1185">Reference proteome</keyword>
<keyword evidence="3" id="KW-1003">Cell membrane</keyword>
<keyword evidence="8 12" id="KW-1133">Transmembrane helix</keyword>
<evidence type="ECO:0000256" key="1">
    <source>
        <dbReference type="ARBA" id="ARBA00004429"/>
    </source>
</evidence>
<accession>A0A7V7PNL8</accession>
<dbReference type="InterPro" id="IPR000515">
    <property type="entry name" value="MetI-like"/>
</dbReference>
<evidence type="ECO:0000256" key="4">
    <source>
        <dbReference type="ARBA" id="ARBA00022519"/>
    </source>
</evidence>
<evidence type="ECO:0000256" key="5">
    <source>
        <dbReference type="ARBA" id="ARBA00022692"/>
    </source>
</evidence>
<evidence type="ECO:0000256" key="2">
    <source>
        <dbReference type="ARBA" id="ARBA00022448"/>
    </source>
</evidence>
<keyword evidence="5 12" id="KW-0812">Transmembrane</keyword>
<evidence type="ECO:0000256" key="7">
    <source>
        <dbReference type="ARBA" id="ARBA00022927"/>
    </source>
</evidence>
<dbReference type="GO" id="GO:0055085">
    <property type="term" value="P:transmembrane transport"/>
    <property type="evidence" value="ECO:0007669"/>
    <property type="project" value="InterPro"/>
</dbReference>
<evidence type="ECO:0000259" key="14">
    <source>
        <dbReference type="PROSITE" id="PS50928"/>
    </source>
</evidence>
<dbReference type="GO" id="GO:0005886">
    <property type="term" value="C:plasma membrane"/>
    <property type="evidence" value="ECO:0007669"/>
    <property type="project" value="UniProtKB-SubCell"/>
</dbReference>
<gene>
    <name evidence="15" type="ORF">F6X38_13765</name>
</gene>
<protein>
    <recommendedName>
        <fullName evidence="11">Oligopeptide transport system permease protein OppC</fullName>
    </recommendedName>
</protein>
<evidence type="ECO:0000256" key="3">
    <source>
        <dbReference type="ARBA" id="ARBA00022475"/>
    </source>
</evidence>
<keyword evidence="6" id="KW-0571">Peptide transport</keyword>
<proteinExistence type="inferred from homology"/>
<keyword evidence="7" id="KW-0653">Protein transport</keyword>
<feature type="transmembrane region" description="Helical" evidence="12">
    <location>
        <begin position="46"/>
        <end position="68"/>
    </location>
</feature>
<dbReference type="PANTHER" id="PTHR43386:SF2">
    <property type="entry name" value="OLIGOPEPTIDE TRANSPORT SYSTEM PERMEASE PROTEIN OPPC"/>
    <property type="match status" value="1"/>
</dbReference>
<dbReference type="SUPFAM" id="SSF161098">
    <property type="entry name" value="MetI-like"/>
    <property type="match status" value="1"/>
</dbReference>
<feature type="transmembrane region" description="Helical" evidence="12">
    <location>
        <begin position="311"/>
        <end position="336"/>
    </location>
</feature>
<evidence type="ECO:0000313" key="15">
    <source>
        <dbReference type="EMBL" id="KAB0679394.1"/>
    </source>
</evidence>
<dbReference type="PANTHER" id="PTHR43386">
    <property type="entry name" value="OLIGOPEPTIDE TRANSPORT SYSTEM PERMEASE PROTEIN APPC"/>
    <property type="match status" value="1"/>
</dbReference>
<feature type="domain" description="ABC transmembrane type-1" evidence="14">
    <location>
        <begin position="190"/>
        <end position="379"/>
    </location>
</feature>
<evidence type="ECO:0000256" key="10">
    <source>
        <dbReference type="ARBA" id="ARBA00024202"/>
    </source>
</evidence>
<feature type="transmembrane region" description="Helical" evidence="12">
    <location>
        <begin position="356"/>
        <end position="379"/>
    </location>
</feature>
<keyword evidence="9 12" id="KW-0472">Membrane</keyword>
<dbReference type="InterPro" id="IPR025966">
    <property type="entry name" value="OppC_N"/>
</dbReference>
<name>A0A7V7PNL8_9HYPH</name>
<dbReference type="EMBL" id="VZDO01000010">
    <property type="protein sequence ID" value="KAB0679394.1"/>
    <property type="molecule type" value="Genomic_DNA"/>
</dbReference>
<keyword evidence="2 12" id="KW-0813">Transport</keyword>
<dbReference type="InterPro" id="IPR035906">
    <property type="entry name" value="MetI-like_sf"/>
</dbReference>